<comment type="similarity">
    <text evidence="2">Belongs to the ABC-4 integral membrane protein family. LolC/E subfamily.</text>
</comment>
<dbReference type="GO" id="GO:0044874">
    <property type="term" value="P:lipoprotein localization to outer membrane"/>
    <property type="evidence" value="ECO:0007669"/>
    <property type="project" value="TreeGrafter"/>
</dbReference>
<evidence type="ECO:0000313" key="10">
    <source>
        <dbReference type="EMBL" id="SFF73198.1"/>
    </source>
</evidence>
<feature type="transmembrane region" description="Helical" evidence="7">
    <location>
        <begin position="18"/>
        <end position="38"/>
    </location>
</feature>
<evidence type="ECO:0000256" key="7">
    <source>
        <dbReference type="SAM" id="Phobius"/>
    </source>
</evidence>
<evidence type="ECO:0000256" key="6">
    <source>
        <dbReference type="ARBA" id="ARBA00023136"/>
    </source>
</evidence>
<accession>A0A1I2L3S5</accession>
<dbReference type="GO" id="GO:0098797">
    <property type="term" value="C:plasma membrane protein complex"/>
    <property type="evidence" value="ECO:0007669"/>
    <property type="project" value="TreeGrafter"/>
</dbReference>
<evidence type="ECO:0000256" key="2">
    <source>
        <dbReference type="ARBA" id="ARBA00005236"/>
    </source>
</evidence>
<keyword evidence="4 7" id="KW-0812">Transmembrane</keyword>
<dbReference type="InterPro" id="IPR003838">
    <property type="entry name" value="ABC3_permease_C"/>
</dbReference>
<dbReference type="PANTHER" id="PTHR30489:SF0">
    <property type="entry name" value="LIPOPROTEIN-RELEASING SYSTEM TRANSMEMBRANE PROTEIN LOLE"/>
    <property type="match status" value="1"/>
</dbReference>
<evidence type="ECO:0000259" key="9">
    <source>
        <dbReference type="Pfam" id="PF12704"/>
    </source>
</evidence>
<evidence type="ECO:0000256" key="1">
    <source>
        <dbReference type="ARBA" id="ARBA00004651"/>
    </source>
</evidence>
<dbReference type="PANTHER" id="PTHR30489">
    <property type="entry name" value="LIPOPROTEIN-RELEASING SYSTEM TRANSMEMBRANE PROTEIN LOLE"/>
    <property type="match status" value="1"/>
</dbReference>
<dbReference type="InterPro" id="IPR025857">
    <property type="entry name" value="MacB_PCD"/>
</dbReference>
<keyword evidence="10" id="KW-0449">Lipoprotein</keyword>
<dbReference type="Proteomes" id="UP000198964">
    <property type="component" value="Unassembled WGS sequence"/>
</dbReference>
<keyword evidence="5 7" id="KW-1133">Transmembrane helix</keyword>
<dbReference type="AlphaFoldDB" id="A0A1I2L3S5"/>
<proteinExistence type="inferred from homology"/>
<keyword evidence="11" id="KW-1185">Reference proteome</keyword>
<dbReference type="Pfam" id="PF02687">
    <property type="entry name" value="FtsX"/>
    <property type="match status" value="1"/>
</dbReference>
<dbReference type="STRING" id="655355.SAMN05216283_11462"/>
<feature type="domain" description="MacB-like periplasmic core" evidence="9">
    <location>
        <begin position="17"/>
        <end position="236"/>
    </location>
</feature>
<organism evidence="10 11">
    <name type="scientific">Sunxiuqinia elliptica</name>
    <dbReference type="NCBI Taxonomy" id="655355"/>
    <lineage>
        <taxon>Bacteria</taxon>
        <taxon>Pseudomonadati</taxon>
        <taxon>Bacteroidota</taxon>
        <taxon>Bacteroidia</taxon>
        <taxon>Marinilabiliales</taxon>
        <taxon>Prolixibacteraceae</taxon>
        <taxon>Sunxiuqinia</taxon>
    </lineage>
</organism>
<keyword evidence="3" id="KW-1003">Cell membrane</keyword>
<protein>
    <submittedName>
        <fullName evidence="10">ABC-type transport system, involved in lipoprotein release, permease component</fullName>
    </submittedName>
</protein>
<reference evidence="10 11" key="1">
    <citation type="submission" date="2016-10" db="EMBL/GenBank/DDBJ databases">
        <authorList>
            <person name="de Groot N.N."/>
        </authorList>
    </citation>
    <scope>NUCLEOTIDE SEQUENCE [LARGE SCALE GENOMIC DNA]</scope>
    <source>
        <strain evidence="10 11">CGMCC 1.9156</strain>
    </source>
</reference>
<dbReference type="RefSeq" id="WP_093921408.1">
    <property type="nucleotide sequence ID" value="NZ_FONW01000014.1"/>
</dbReference>
<feature type="domain" description="ABC3 transporter permease C-terminal" evidence="8">
    <location>
        <begin position="268"/>
        <end position="398"/>
    </location>
</feature>
<evidence type="ECO:0000259" key="8">
    <source>
        <dbReference type="Pfam" id="PF02687"/>
    </source>
</evidence>
<feature type="transmembrane region" description="Helical" evidence="7">
    <location>
        <begin position="264"/>
        <end position="289"/>
    </location>
</feature>
<evidence type="ECO:0000313" key="11">
    <source>
        <dbReference type="Proteomes" id="UP000198964"/>
    </source>
</evidence>
<evidence type="ECO:0000256" key="5">
    <source>
        <dbReference type="ARBA" id="ARBA00022989"/>
    </source>
</evidence>
<gene>
    <name evidence="10" type="ORF">SAMN05216283_11462</name>
</gene>
<keyword evidence="6 7" id="KW-0472">Membrane</keyword>
<dbReference type="InterPro" id="IPR051447">
    <property type="entry name" value="Lipoprotein-release_system"/>
</dbReference>
<comment type="subcellular location">
    <subcellularLocation>
        <location evidence="1">Cell membrane</location>
        <topology evidence="1">Multi-pass membrane protein</topology>
    </subcellularLocation>
</comment>
<feature type="transmembrane region" description="Helical" evidence="7">
    <location>
        <begin position="370"/>
        <end position="388"/>
    </location>
</feature>
<evidence type="ECO:0000256" key="3">
    <source>
        <dbReference type="ARBA" id="ARBA00022475"/>
    </source>
</evidence>
<dbReference type="EMBL" id="FONW01000014">
    <property type="protein sequence ID" value="SFF73198.1"/>
    <property type="molecule type" value="Genomic_DNA"/>
</dbReference>
<dbReference type="Pfam" id="PF12704">
    <property type="entry name" value="MacB_PCD"/>
    <property type="match status" value="1"/>
</dbReference>
<feature type="transmembrane region" description="Helical" evidence="7">
    <location>
        <begin position="309"/>
        <end position="333"/>
    </location>
</feature>
<sequence>MITSVAWRNIWRNPLRSGIIIAAITIGMFAGVFSATFLKGWMNQRLEVGVETETSHIQIHHPKYLENFDINQFIPNGVELSKRIASQHTINGVSPRITIQSMIASAETGTGVKIMGIVPEKEKSVTNLSQFISEGDYFEGVSRNPIVIGKKLAEKLKIKLRSKVVITLQDSQGNITGGAFRVCGIFDTTNSMFEETNVFVRFSDLARLSQMPDGAVHEVIVHLNDQQFLEKTTNNLQTKYDQLEVLNWKELTPELGYLNEIGNLYTYIFVIIILLALGFGIINTMLMVVMERVKEIGMLMAIGMGKIRIFLMLMLETTLLTLTGGAIGILLGLGASKALEEHGINLSNYAQGLEDFGYSSIIFPVIEPEMVIVIIILVILTGIIASIYPARKALKYNPAEAIRTE</sequence>
<evidence type="ECO:0000256" key="4">
    <source>
        <dbReference type="ARBA" id="ARBA00022692"/>
    </source>
</evidence>
<name>A0A1I2L3S5_9BACT</name>